<evidence type="ECO:0000313" key="8">
    <source>
        <dbReference type="EMBL" id="KKF94861.1"/>
    </source>
</evidence>
<sequence>MPPMKKTASNQTTTRSSKSASGGDVATLADGNNSASGTEQVDGEAKAQVPEELITRVLHDMFEKENTRISKDANRAVGKYLDVFIREALMRASAERGARFLEVEDLERLAPQLLLDF</sequence>
<reference evidence="8 9" key="1">
    <citation type="submission" date="2015-04" db="EMBL/GenBank/DDBJ databases">
        <title>Genome sequence of Ceratocystis platani, a major pathogen of plane trees.</title>
        <authorList>
            <person name="Belbahri L."/>
        </authorList>
    </citation>
    <scope>NUCLEOTIDE SEQUENCE [LARGE SCALE GENOMIC DNA]</scope>
    <source>
        <strain evidence="8 9">CFO</strain>
    </source>
</reference>
<name>A0A0F8B173_CERFI</name>
<dbReference type="EMBL" id="LBBL01000131">
    <property type="protein sequence ID" value="KKF94861.1"/>
    <property type="molecule type" value="Genomic_DNA"/>
</dbReference>
<organism evidence="8 9">
    <name type="scientific">Ceratocystis fimbriata f. sp. platani</name>
    <dbReference type="NCBI Taxonomy" id="88771"/>
    <lineage>
        <taxon>Eukaryota</taxon>
        <taxon>Fungi</taxon>
        <taxon>Dikarya</taxon>
        <taxon>Ascomycota</taxon>
        <taxon>Pezizomycotina</taxon>
        <taxon>Sordariomycetes</taxon>
        <taxon>Hypocreomycetidae</taxon>
        <taxon>Microascales</taxon>
        <taxon>Ceratocystidaceae</taxon>
        <taxon>Ceratocystis</taxon>
    </lineage>
</organism>
<dbReference type="PANTHER" id="PTHR28680:SF1">
    <property type="entry name" value="CENTROMERE PROTEIN X"/>
    <property type="match status" value="1"/>
</dbReference>
<feature type="region of interest" description="Disordered" evidence="7">
    <location>
        <begin position="1"/>
        <end position="48"/>
    </location>
</feature>
<comment type="caution">
    <text evidence="8">The sequence shown here is derived from an EMBL/GenBank/DDBJ whole genome shotgun (WGS) entry which is preliminary data.</text>
</comment>
<dbReference type="GO" id="GO:0071821">
    <property type="term" value="C:FANCM-MHF complex"/>
    <property type="evidence" value="ECO:0007669"/>
    <property type="project" value="TreeGrafter"/>
</dbReference>
<dbReference type="GO" id="GO:0031297">
    <property type="term" value="P:replication fork processing"/>
    <property type="evidence" value="ECO:0007669"/>
    <property type="project" value="TreeGrafter"/>
</dbReference>
<dbReference type="GO" id="GO:0003677">
    <property type="term" value="F:DNA binding"/>
    <property type="evidence" value="ECO:0007669"/>
    <property type="project" value="UniProtKB-KW"/>
</dbReference>
<dbReference type="GO" id="GO:0000712">
    <property type="term" value="P:resolution of meiotic recombination intermediates"/>
    <property type="evidence" value="ECO:0007669"/>
    <property type="project" value="TreeGrafter"/>
</dbReference>
<dbReference type="OrthoDB" id="2500381at2759"/>
<evidence type="ECO:0000256" key="4">
    <source>
        <dbReference type="ARBA" id="ARBA00023125"/>
    </source>
</evidence>
<dbReference type="AlphaFoldDB" id="A0A0F8B173"/>
<dbReference type="GO" id="GO:0006281">
    <property type="term" value="P:DNA repair"/>
    <property type="evidence" value="ECO:0007669"/>
    <property type="project" value="UniProtKB-KW"/>
</dbReference>
<feature type="compositionally biased region" description="Polar residues" evidence="7">
    <location>
        <begin position="30"/>
        <end position="39"/>
    </location>
</feature>
<dbReference type="Proteomes" id="UP000034841">
    <property type="component" value="Unassembled WGS sequence"/>
</dbReference>
<accession>A0A0F8B173</accession>
<dbReference type="GO" id="GO:0051382">
    <property type="term" value="P:kinetochore assembly"/>
    <property type="evidence" value="ECO:0007669"/>
    <property type="project" value="InterPro"/>
</dbReference>
<dbReference type="Gene3D" id="1.10.20.10">
    <property type="entry name" value="Histone, subunit A"/>
    <property type="match status" value="1"/>
</dbReference>
<feature type="compositionally biased region" description="Polar residues" evidence="7">
    <location>
        <begin position="7"/>
        <end position="20"/>
    </location>
</feature>
<comment type="similarity">
    <text evidence="2">Belongs to the CENP-X/MHF2 family.</text>
</comment>
<dbReference type="InterPro" id="IPR018552">
    <property type="entry name" value="CENP-X"/>
</dbReference>
<evidence type="ECO:0000313" key="9">
    <source>
        <dbReference type="Proteomes" id="UP000034841"/>
    </source>
</evidence>
<gene>
    <name evidence="8" type="primary">STRA13</name>
    <name evidence="8" type="ORF">CFO_g2786</name>
</gene>
<evidence type="ECO:0000256" key="5">
    <source>
        <dbReference type="ARBA" id="ARBA00023204"/>
    </source>
</evidence>
<dbReference type="Pfam" id="PF09415">
    <property type="entry name" value="CENP-X"/>
    <property type="match status" value="1"/>
</dbReference>
<keyword evidence="3" id="KW-0227">DNA damage</keyword>
<dbReference type="CDD" id="cd22921">
    <property type="entry name" value="HFD_CENP-X"/>
    <property type="match status" value="1"/>
</dbReference>
<evidence type="ECO:0000256" key="3">
    <source>
        <dbReference type="ARBA" id="ARBA00022763"/>
    </source>
</evidence>
<evidence type="ECO:0000256" key="2">
    <source>
        <dbReference type="ARBA" id="ARBA00009359"/>
    </source>
</evidence>
<keyword evidence="4" id="KW-0238">DNA-binding</keyword>
<comment type="subcellular location">
    <subcellularLocation>
        <location evidence="1">Nucleus</location>
    </subcellularLocation>
</comment>
<dbReference type="InterPro" id="IPR009072">
    <property type="entry name" value="Histone-fold"/>
</dbReference>
<keyword evidence="5" id="KW-0234">DNA repair</keyword>
<dbReference type="GO" id="GO:0046982">
    <property type="term" value="F:protein heterodimerization activity"/>
    <property type="evidence" value="ECO:0007669"/>
    <property type="project" value="InterPro"/>
</dbReference>
<protein>
    <submittedName>
        <fullName evidence="8">Centromere protein X</fullName>
    </submittedName>
</protein>
<keyword evidence="9" id="KW-1185">Reference proteome</keyword>
<keyword evidence="6" id="KW-0539">Nucleus</keyword>
<evidence type="ECO:0000256" key="1">
    <source>
        <dbReference type="ARBA" id="ARBA00004123"/>
    </source>
</evidence>
<evidence type="ECO:0000256" key="7">
    <source>
        <dbReference type="SAM" id="MobiDB-lite"/>
    </source>
</evidence>
<dbReference type="PANTHER" id="PTHR28680">
    <property type="entry name" value="CENTROMERE PROTEIN X"/>
    <property type="match status" value="1"/>
</dbReference>
<dbReference type="SUPFAM" id="SSF47113">
    <property type="entry name" value="Histone-fold"/>
    <property type="match status" value="1"/>
</dbReference>
<evidence type="ECO:0000256" key="6">
    <source>
        <dbReference type="ARBA" id="ARBA00023242"/>
    </source>
</evidence>
<proteinExistence type="inferred from homology"/>